<reference evidence="4 5" key="1">
    <citation type="submission" date="2017-08" db="EMBL/GenBank/DDBJ databases">
        <title>The whole genome shortgun sequences of strain Leeuwenhoekiella nanhaiensis G18 from the South China Sea.</title>
        <authorList>
            <person name="Liu Q."/>
        </authorList>
    </citation>
    <scope>NUCLEOTIDE SEQUENCE [LARGE SCALE GENOMIC DNA]</scope>
    <source>
        <strain evidence="4 5">G18</strain>
    </source>
</reference>
<feature type="domain" description="DUF5126" evidence="3">
    <location>
        <begin position="126"/>
        <end position="228"/>
    </location>
</feature>
<dbReference type="OrthoDB" id="1312186at2"/>
<evidence type="ECO:0000259" key="3">
    <source>
        <dbReference type="Pfam" id="PF17166"/>
    </source>
</evidence>
<gene>
    <name evidence="4" type="ORF">CJ305_12135</name>
</gene>
<dbReference type="InterPro" id="IPR032164">
    <property type="entry name" value="DUF5000"/>
</dbReference>
<dbReference type="Pfam" id="PF16391">
    <property type="entry name" value="DUF5000"/>
    <property type="match status" value="1"/>
</dbReference>
<keyword evidence="5" id="KW-1185">Reference proteome</keyword>
<dbReference type="EMBL" id="NQXA01000010">
    <property type="protein sequence ID" value="PHQ28935.1"/>
    <property type="molecule type" value="Genomic_DNA"/>
</dbReference>
<dbReference type="Proteomes" id="UP000229433">
    <property type="component" value="Unassembled WGS sequence"/>
</dbReference>
<dbReference type="PROSITE" id="PS51257">
    <property type="entry name" value="PROKAR_LIPOPROTEIN"/>
    <property type="match status" value="1"/>
</dbReference>
<comment type="caution">
    <text evidence="4">The sequence shown here is derived from an EMBL/GenBank/DDBJ whole genome shotgun (WGS) entry which is preliminary data.</text>
</comment>
<dbReference type="InterPro" id="IPR033431">
    <property type="entry name" value="DUF5126"/>
</dbReference>
<name>A0A2G1VQ96_9FLAO</name>
<dbReference type="Pfam" id="PF16323">
    <property type="entry name" value="DUF4959"/>
    <property type="match status" value="1"/>
</dbReference>
<dbReference type="RefSeq" id="WP_099646550.1">
    <property type="nucleotide sequence ID" value="NZ_KZ319292.1"/>
</dbReference>
<dbReference type="InterPro" id="IPR032527">
    <property type="entry name" value="DUF4959"/>
</dbReference>
<evidence type="ECO:0000259" key="1">
    <source>
        <dbReference type="Pfam" id="PF16323"/>
    </source>
</evidence>
<feature type="domain" description="DUF5000" evidence="2">
    <location>
        <begin position="251"/>
        <end position="401"/>
    </location>
</feature>
<proteinExistence type="predicted"/>
<dbReference type="AlphaFoldDB" id="A0A2G1VQ96"/>
<evidence type="ECO:0000313" key="4">
    <source>
        <dbReference type="EMBL" id="PHQ28935.1"/>
    </source>
</evidence>
<evidence type="ECO:0000313" key="5">
    <source>
        <dbReference type="Proteomes" id="UP000229433"/>
    </source>
</evidence>
<sequence length="405" mass="45226">MRTLILKSVVLFILLSIGLSCSEEVEQVPLESNSTAPAPVSNVDVENLPGKVKLTFTLPKDPDLLYVKANYTLPTGREMEVKSSLYSNSMILQGFSGNEEVDVEVVAVNRSEVESEPVLLSVKPLRSPIFDVYESLSVGSAFGGIFVNADNPVREDLAILILTKNEEGDYVADPNSIYTSTDDIRRVVRGYDTIPREFAFTIRDRWLNYTDTLVTSITPLFEQAIPKSSYGDLRLPNDAPGHNSTPKSGMWDNDFINWPRCYLTQGNFIADTHITSFDIGVLAKLSRIVIWDYPEYYNSGNGTGRAYYYNVCMKEFKIYGSAELETTGDLDKWTLLGTYKEVKPSGLPYGQSTGEDFETANAGFSWDVDPSAGPMRYIRIEMIDNWAGTYSMGISELQVYGNTKF</sequence>
<dbReference type="Pfam" id="PF17166">
    <property type="entry name" value="DUF5126"/>
    <property type="match status" value="1"/>
</dbReference>
<organism evidence="4 5">
    <name type="scientific">Leeuwenhoekiella nanhaiensis</name>
    <dbReference type="NCBI Taxonomy" id="1655491"/>
    <lineage>
        <taxon>Bacteria</taxon>
        <taxon>Pseudomonadati</taxon>
        <taxon>Bacteroidota</taxon>
        <taxon>Flavobacteriia</taxon>
        <taxon>Flavobacteriales</taxon>
        <taxon>Flavobacteriaceae</taxon>
        <taxon>Leeuwenhoekiella</taxon>
    </lineage>
</organism>
<protein>
    <submittedName>
        <fullName evidence="4">Galactose-binding protein</fullName>
    </submittedName>
</protein>
<dbReference type="Gene3D" id="2.60.120.260">
    <property type="entry name" value="Galactose-binding domain-like"/>
    <property type="match status" value="1"/>
</dbReference>
<accession>A0A2G1VQ96</accession>
<feature type="domain" description="DUF4959" evidence="1">
    <location>
        <begin position="20"/>
        <end position="124"/>
    </location>
</feature>
<evidence type="ECO:0000259" key="2">
    <source>
        <dbReference type="Pfam" id="PF16391"/>
    </source>
</evidence>